<dbReference type="Gene3D" id="3.40.50.12780">
    <property type="entry name" value="N-terminal domain of ligase-like"/>
    <property type="match status" value="1"/>
</dbReference>
<dbReference type="PROSITE" id="PS00455">
    <property type="entry name" value="AMP_BINDING"/>
    <property type="match status" value="1"/>
</dbReference>
<dbReference type="InterPro" id="IPR000873">
    <property type="entry name" value="AMP-dep_synth/lig_dom"/>
</dbReference>
<dbReference type="EMBL" id="JAVLSF010000985">
    <property type="protein sequence ID" value="MDR9778598.1"/>
    <property type="molecule type" value="Genomic_DNA"/>
</dbReference>
<accession>A0AAJ2H4M6</accession>
<feature type="domain" description="AMP-dependent synthetase/ligase" evidence="1">
    <location>
        <begin position="1"/>
        <end position="122"/>
    </location>
</feature>
<gene>
    <name evidence="2" type="ORF">RJJ65_39325</name>
</gene>
<dbReference type="Pfam" id="PF00501">
    <property type="entry name" value="AMP-binding"/>
    <property type="match status" value="1"/>
</dbReference>
<dbReference type="InterPro" id="IPR042099">
    <property type="entry name" value="ANL_N_sf"/>
</dbReference>
<dbReference type="AlphaFoldDB" id="A0AAJ2H4M6"/>
<evidence type="ECO:0000313" key="2">
    <source>
        <dbReference type="EMBL" id="MDR9778598.1"/>
    </source>
</evidence>
<comment type="caution">
    <text evidence="2">The sequence shown here is derived from an EMBL/GenBank/DDBJ whole genome shotgun (WGS) entry which is preliminary data.</text>
</comment>
<evidence type="ECO:0000313" key="3">
    <source>
        <dbReference type="Proteomes" id="UP001268610"/>
    </source>
</evidence>
<organism evidence="2 3">
    <name type="scientific">Rhizobium hidalgonense</name>
    <dbReference type="NCBI Taxonomy" id="1538159"/>
    <lineage>
        <taxon>Bacteria</taxon>
        <taxon>Pseudomonadati</taxon>
        <taxon>Pseudomonadota</taxon>
        <taxon>Alphaproteobacteria</taxon>
        <taxon>Hyphomicrobiales</taxon>
        <taxon>Rhizobiaceae</taxon>
        <taxon>Rhizobium/Agrobacterium group</taxon>
        <taxon>Rhizobium</taxon>
    </lineage>
</organism>
<reference evidence="2" key="1">
    <citation type="submission" date="2023-04" db="EMBL/GenBank/DDBJ databases">
        <title>Genomic characterization of faba bean (Vicia faba) microsymbionts in Mexican soils.</title>
        <authorList>
            <person name="Rivera Orduna F.N."/>
            <person name="Guevara-Luna J."/>
            <person name="Yan J."/>
            <person name="Arroyo-Herrera I."/>
            <person name="Li Y."/>
            <person name="Vasquez-Murrieta M.S."/>
            <person name="Wang E.T."/>
        </authorList>
    </citation>
    <scope>NUCLEOTIDE SEQUENCE</scope>
    <source>
        <strain evidence="2">CH26</strain>
    </source>
</reference>
<dbReference type="InterPro" id="IPR020845">
    <property type="entry name" value="AMP-binding_CS"/>
</dbReference>
<dbReference type="RefSeq" id="WP_310866624.1">
    <property type="nucleotide sequence ID" value="NZ_JAVLSF010000985.1"/>
</dbReference>
<dbReference type="PANTHER" id="PTHR24096">
    <property type="entry name" value="LONG-CHAIN-FATTY-ACID--COA LIGASE"/>
    <property type="match status" value="1"/>
</dbReference>
<proteinExistence type="predicted"/>
<dbReference type="Proteomes" id="UP001268610">
    <property type="component" value="Unassembled WGS sequence"/>
</dbReference>
<dbReference type="GO" id="GO:0016405">
    <property type="term" value="F:CoA-ligase activity"/>
    <property type="evidence" value="ECO:0007669"/>
    <property type="project" value="TreeGrafter"/>
</dbReference>
<sequence length="123" mass="13365">MIQYTSGTTGAPKGVVLTHGNLSANYQQTRHILNERLSADKCGLCAIPLQHIVGVTFCLAVLSSGAHVVLTTIDELLHRPKNLQQYPLTLLAGVPIFYEQMLKHEASLHLIKNMELFLCGGGA</sequence>
<protein>
    <submittedName>
        <fullName evidence="2">AMP-binding protein</fullName>
    </submittedName>
</protein>
<dbReference type="SUPFAM" id="SSF56801">
    <property type="entry name" value="Acetyl-CoA synthetase-like"/>
    <property type="match status" value="1"/>
</dbReference>
<evidence type="ECO:0000259" key="1">
    <source>
        <dbReference type="Pfam" id="PF00501"/>
    </source>
</evidence>
<name>A0AAJ2H4M6_9HYPH</name>
<feature type="non-terminal residue" evidence="2">
    <location>
        <position position="123"/>
    </location>
</feature>